<organism evidence="1 2">
    <name type="scientific">Lactobacillus johnsonii (strain FI9785)</name>
    <dbReference type="NCBI Taxonomy" id="633699"/>
    <lineage>
        <taxon>Bacteria</taxon>
        <taxon>Bacillati</taxon>
        <taxon>Bacillota</taxon>
        <taxon>Bacilli</taxon>
        <taxon>Lactobacillales</taxon>
        <taxon>Lactobacillaceae</taxon>
        <taxon>Lactobacillus</taxon>
    </lineage>
</organism>
<dbReference type="Proteomes" id="UP000002627">
    <property type="component" value="Chromosome"/>
</dbReference>
<accession>D0R3Y9</accession>
<sequence>MGTTVKGKEQVIKRYFNSWIVPNFKDFEDTFSKNASYS</sequence>
<gene>
    <name evidence="1" type="ordered locus">FI9785_933</name>
</gene>
<reference evidence="1 2" key="1">
    <citation type="journal article" date="2009" name="J. Bacteriol.">
        <title>Complete genome sequence of Lactobacillus johnsonii FI9785, a competitive exclusion agent against pathogens in poultry.</title>
        <authorList>
            <person name="Wegmann U."/>
            <person name="Overweg K."/>
            <person name="Horn N."/>
            <person name="Goesmann A."/>
            <person name="Narbad A."/>
            <person name="Gasson M.J."/>
            <person name="Shearman C."/>
        </authorList>
    </citation>
    <scope>NUCLEOTIDE SEQUENCE [LARGE SCALE GENOMIC DNA]</scope>
    <source>
        <strain evidence="1 2">FI9785</strain>
    </source>
</reference>
<keyword evidence="2" id="KW-1185">Reference proteome</keyword>
<dbReference type="EMBL" id="FN298497">
    <property type="protein sequence ID" value="CAX66802.1"/>
    <property type="molecule type" value="Genomic_DNA"/>
</dbReference>
<proteinExistence type="predicted"/>
<dbReference type="AlphaFoldDB" id="D0R3Y9"/>
<evidence type="ECO:0000313" key="2">
    <source>
        <dbReference type="Proteomes" id="UP000002627"/>
    </source>
</evidence>
<name>D0R3Y9_LACJF</name>
<evidence type="ECO:0000313" key="1">
    <source>
        <dbReference type="EMBL" id="CAX66802.1"/>
    </source>
</evidence>
<dbReference type="KEGG" id="ljf:FI9785_933"/>
<protein>
    <submittedName>
        <fullName evidence="1">Uncharacterized protein</fullName>
    </submittedName>
</protein>
<dbReference type="HOGENOM" id="CLU_3329291_0_0_9"/>